<dbReference type="EMBL" id="CP030850">
    <property type="protein sequence ID" value="AXE19646.1"/>
    <property type="molecule type" value="Genomic_DNA"/>
</dbReference>
<accession>A0A344TLX5</accession>
<organism evidence="1 2">
    <name type="scientific">Runella rosea</name>
    <dbReference type="NCBI Taxonomy" id="2259595"/>
    <lineage>
        <taxon>Bacteria</taxon>
        <taxon>Pseudomonadati</taxon>
        <taxon>Bacteroidota</taxon>
        <taxon>Cytophagia</taxon>
        <taxon>Cytophagales</taxon>
        <taxon>Spirosomataceae</taxon>
        <taxon>Runella</taxon>
    </lineage>
</organism>
<dbReference type="OrthoDB" id="603275at2"/>
<dbReference type="KEGG" id="run:DR864_18845"/>
<evidence type="ECO:0000313" key="2">
    <source>
        <dbReference type="Proteomes" id="UP000251993"/>
    </source>
</evidence>
<reference evidence="1 2" key="1">
    <citation type="submission" date="2018-07" db="EMBL/GenBank/DDBJ databases">
        <title>Genome sequencing of Runella.</title>
        <authorList>
            <person name="Baek M.-G."/>
            <person name="Yi H."/>
        </authorList>
    </citation>
    <scope>NUCLEOTIDE SEQUENCE [LARGE SCALE GENOMIC DNA]</scope>
    <source>
        <strain evidence="1 2">HYN0085</strain>
    </source>
</reference>
<protein>
    <submittedName>
        <fullName evidence="1">Uncharacterized protein</fullName>
    </submittedName>
</protein>
<dbReference type="AlphaFoldDB" id="A0A344TLX5"/>
<sequence length="233" mass="27674">MLFVKLFFLPTPAFSQKAGVVEVTLQMVHKNAMDTSKTLKSEIGLIVEVTNHTTKNIALPVSGFFYQKELKFYRRNRAGVYELITQPYILQKEQQEKTQEYLMKNHRTIANFMGIDYNFEPSLGKDFYRYWDTFEQDTYSRKLNDGLTLQELKHFTKNVSRYDSTLAFYFLRSGDRQTVFWNLEFMLREKGDYKVTFNPFQFDILLSPLVLTNNFEIGNHLCFHSNEIYIKTY</sequence>
<name>A0A344TLX5_9BACT</name>
<keyword evidence="2" id="KW-1185">Reference proteome</keyword>
<proteinExistence type="predicted"/>
<dbReference type="Proteomes" id="UP000251993">
    <property type="component" value="Chromosome"/>
</dbReference>
<gene>
    <name evidence="1" type="ORF">DR864_18845</name>
</gene>
<evidence type="ECO:0000313" key="1">
    <source>
        <dbReference type="EMBL" id="AXE19646.1"/>
    </source>
</evidence>